<dbReference type="Proteomes" id="UP000035642">
    <property type="component" value="Unassembled WGS sequence"/>
</dbReference>
<feature type="region of interest" description="Disordered" evidence="1">
    <location>
        <begin position="355"/>
        <end position="387"/>
    </location>
</feature>
<name>A0A158P9H3_ANGCA</name>
<evidence type="ECO:0000313" key="3">
    <source>
        <dbReference type="WBParaSite" id="ACAC_0000824701-mRNA-1"/>
    </source>
</evidence>
<reference evidence="3" key="2">
    <citation type="submission" date="2016-04" db="UniProtKB">
        <authorList>
            <consortium name="WormBaseParasite"/>
        </authorList>
    </citation>
    <scope>IDENTIFICATION</scope>
</reference>
<feature type="compositionally biased region" description="Basic and acidic residues" evidence="1">
    <location>
        <begin position="460"/>
        <end position="473"/>
    </location>
</feature>
<feature type="region of interest" description="Disordered" evidence="1">
    <location>
        <begin position="438"/>
        <end position="499"/>
    </location>
</feature>
<dbReference type="WBParaSite" id="ACAC_0000824701-mRNA-1">
    <property type="protein sequence ID" value="ACAC_0000824701-mRNA-1"/>
    <property type="gene ID" value="ACAC_0000824701"/>
</dbReference>
<protein>
    <submittedName>
        <fullName evidence="3">Uncharacterized protein</fullName>
    </submittedName>
</protein>
<evidence type="ECO:0000313" key="2">
    <source>
        <dbReference type="Proteomes" id="UP000035642"/>
    </source>
</evidence>
<proteinExistence type="predicted"/>
<dbReference type="AlphaFoldDB" id="A0A158P9H3"/>
<organism evidence="2 3">
    <name type="scientific">Angiostrongylus cantonensis</name>
    <name type="common">Rat lungworm</name>
    <dbReference type="NCBI Taxonomy" id="6313"/>
    <lineage>
        <taxon>Eukaryota</taxon>
        <taxon>Metazoa</taxon>
        <taxon>Ecdysozoa</taxon>
        <taxon>Nematoda</taxon>
        <taxon>Chromadorea</taxon>
        <taxon>Rhabditida</taxon>
        <taxon>Rhabditina</taxon>
        <taxon>Rhabditomorpha</taxon>
        <taxon>Strongyloidea</taxon>
        <taxon>Metastrongylidae</taxon>
        <taxon>Angiostrongylus</taxon>
    </lineage>
</organism>
<feature type="compositionally biased region" description="Polar residues" evidence="1">
    <location>
        <begin position="363"/>
        <end position="372"/>
    </location>
</feature>
<sequence length="499" mass="55852">MLGQIRFGPRLDLHNRTDSALSITTHDKKEVKLLEKWTRKDDEPDYNDFVFFDLARLYAPTDNEETHVGTFHKGCIADKDELVQLTKTQLKHVVALKRQLSLSKSDLMCFIMDCYATVQSADQIMRRANEWFGVMLDDLEKRILGENVLIRRHRENIDEMLAPILKKLVDLRMFYKAIAFLDERLLIYNKTIQCSQQNRESARRSLQKLVAYDKEQQEEFTAPGILELTGEVSSAFCQLEGILVKLFPFIVNSPQLNALLETILGQMRSVLRALAKKDCMDTSSVHIPSTESVASGVPNLNGDLNKLFAAPQRRKHCSYLKLDEWPSEETRLNSVADDTVSSSVILSAKFPTEPLSDFHQSDRSGSSTNSSLFAPGGKNTPSKSKGLISFHSANSITSCDRPPTFVGSRGPSEVSPCSSFEEANLIRKKQLETEYNVSAESSTSTARQQTSSSGCVLKTSDTRKAAKKSGTDRKTKKKPKPSKSLPRRKISKSGTITSA</sequence>
<feature type="compositionally biased region" description="Basic residues" evidence="1">
    <location>
        <begin position="474"/>
        <end position="491"/>
    </location>
</feature>
<keyword evidence="2" id="KW-1185">Reference proteome</keyword>
<evidence type="ECO:0000256" key="1">
    <source>
        <dbReference type="SAM" id="MobiDB-lite"/>
    </source>
</evidence>
<accession>A0A158P9H3</accession>
<reference evidence="2" key="1">
    <citation type="submission" date="2012-09" db="EMBL/GenBank/DDBJ databases">
        <authorList>
            <person name="Martin A.A."/>
        </authorList>
    </citation>
    <scope>NUCLEOTIDE SEQUENCE</scope>
</reference>
<feature type="compositionally biased region" description="Low complexity" evidence="1">
    <location>
        <begin position="438"/>
        <end position="453"/>
    </location>
</feature>